<evidence type="ECO:0000256" key="3">
    <source>
        <dbReference type="ARBA" id="ARBA00022679"/>
    </source>
</evidence>
<dbReference type="PIRSF" id="PIRSF003085">
    <property type="entry name" value="CMAS"/>
    <property type="match status" value="1"/>
</dbReference>
<proteinExistence type="inferred from homology"/>
<comment type="similarity">
    <text evidence="1">Belongs to the CFA/CMAS family.</text>
</comment>
<dbReference type="PANTHER" id="PTHR43667">
    <property type="entry name" value="CYCLOPROPANE-FATTY-ACYL-PHOSPHOLIPID SYNTHASE"/>
    <property type="match status" value="1"/>
</dbReference>
<dbReference type="EMBL" id="FNBP01000002">
    <property type="protein sequence ID" value="SDF62687.1"/>
    <property type="molecule type" value="Genomic_DNA"/>
</dbReference>
<dbReference type="Pfam" id="PF02353">
    <property type="entry name" value="CMAS"/>
    <property type="match status" value="1"/>
</dbReference>
<keyword evidence="2" id="KW-0489">Methyltransferase</keyword>
<evidence type="ECO:0000256" key="1">
    <source>
        <dbReference type="ARBA" id="ARBA00010815"/>
    </source>
</evidence>
<keyword evidence="9" id="KW-1185">Reference proteome</keyword>
<organism evidence="8 9">
    <name type="scientific">Sulfitobacter delicatus</name>
    <dbReference type="NCBI Taxonomy" id="218672"/>
    <lineage>
        <taxon>Bacteria</taxon>
        <taxon>Pseudomonadati</taxon>
        <taxon>Pseudomonadota</taxon>
        <taxon>Alphaproteobacteria</taxon>
        <taxon>Rhodobacterales</taxon>
        <taxon>Roseobacteraceae</taxon>
        <taxon>Sulfitobacter</taxon>
    </lineage>
</organism>
<evidence type="ECO:0000259" key="7">
    <source>
        <dbReference type="Pfam" id="PF25371"/>
    </source>
</evidence>
<keyword evidence="5" id="KW-0443">Lipid metabolism</keyword>
<feature type="active site" evidence="6">
    <location>
        <position position="366"/>
    </location>
</feature>
<dbReference type="PANTHER" id="PTHR43667:SF1">
    <property type="entry name" value="CYCLOPROPANE-FATTY-ACYL-PHOSPHOLIPID SYNTHASE"/>
    <property type="match status" value="1"/>
</dbReference>
<dbReference type="Proteomes" id="UP000199399">
    <property type="component" value="Unassembled WGS sequence"/>
</dbReference>
<feature type="domain" description="DUF7884" evidence="7">
    <location>
        <begin position="14"/>
        <end position="88"/>
    </location>
</feature>
<dbReference type="InterPro" id="IPR050723">
    <property type="entry name" value="CFA/CMAS"/>
</dbReference>
<keyword evidence="4" id="KW-0949">S-adenosyl-L-methionine</keyword>
<protein>
    <submittedName>
        <fullName evidence="8">Cyclopropane-fatty-acyl-phospholipid synthase</fullName>
    </submittedName>
</protein>
<evidence type="ECO:0000256" key="4">
    <source>
        <dbReference type="ARBA" id="ARBA00022691"/>
    </source>
</evidence>
<gene>
    <name evidence="8" type="ORF">SAMN04489759_102601</name>
</gene>
<dbReference type="RefSeq" id="WP_093740221.1">
    <property type="nucleotide sequence ID" value="NZ_FNBP01000002.1"/>
</dbReference>
<evidence type="ECO:0000256" key="2">
    <source>
        <dbReference type="ARBA" id="ARBA00022603"/>
    </source>
</evidence>
<dbReference type="AlphaFoldDB" id="A0A1G7MLU3"/>
<dbReference type="SUPFAM" id="SSF53335">
    <property type="entry name" value="S-adenosyl-L-methionine-dependent methyltransferases"/>
    <property type="match status" value="1"/>
</dbReference>
<dbReference type="GO" id="GO:0032259">
    <property type="term" value="P:methylation"/>
    <property type="evidence" value="ECO:0007669"/>
    <property type="project" value="UniProtKB-KW"/>
</dbReference>
<evidence type="ECO:0000313" key="9">
    <source>
        <dbReference type="Proteomes" id="UP000199399"/>
    </source>
</evidence>
<dbReference type="GO" id="GO:0008610">
    <property type="term" value="P:lipid biosynthetic process"/>
    <property type="evidence" value="ECO:0007669"/>
    <property type="project" value="InterPro"/>
</dbReference>
<evidence type="ECO:0000256" key="5">
    <source>
        <dbReference type="ARBA" id="ARBA00023098"/>
    </source>
</evidence>
<dbReference type="OrthoDB" id="9782855at2"/>
<dbReference type="InterPro" id="IPR029063">
    <property type="entry name" value="SAM-dependent_MTases_sf"/>
</dbReference>
<accession>A0A1G7MLU3</accession>
<dbReference type="Gene3D" id="3.40.50.150">
    <property type="entry name" value="Vaccinia Virus protein VP39"/>
    <property type="match status" value="1"/>
</dbReference>
<evidence type="ECO:0000256" key="6">
    <source>
        <dbReference type="PIRSR" id="PIRSR003085-1"/>
    </source>
</evidence>
<dbReference type="CDD" id="cd02440">
    <property type="entry name" value="AdoMet_MTases"/>
    <property type="match status" value="1"/>
</dbReference>
<dbReference type="InterPro" id="IPR003333">
    <property type="entry name" value="CMAS"/>
</dbReference>
<dbReference type="Pfam" id="PF25371">
    <property type="entry name" value="DUF7884"/>
    <property type="match status" value="1"/>
</dbReference>
<reference evidence="9" key="1">
    <citation type="submission" date="2016-10" db="EMBL/GenBank/DDBJ databases">
        <authorList>
            <person name="Varghese N."/>
            <person name="Submissions S."/>
        </authorList>
    </citation>
    <scope>NUCLEOTIDE SEQUENCE [LARGE SCALE GENOMIC DNA]</scope>
    <source>
        <strain evidence="9">DSM 16477</strain>
    </source>
</reference>
<keyword evidence="3" id="KW-0808">Transferase</keyword>
<dbReference type="InterPro" id="IPR057206">
    <property type="entry name" value="DUF7884"/>
</dbReference>
<dbReference type="STRING" id="218672.SAMN04489759_102601"/>
<dbReference type="GO" id="GO:0008168">
    <property type="term" value="F:methyltransferase activity"/>
    <property type="evidence" value="ECO:0007669"/>
    <property type="project" value="UniProtKB-KW"/>
</dbReference>
<name>A0A1G7MLU3_9RHOB</name>
<sequence length="411" mass="47211">MWKGLLDQLLNGMMVRDRLLVRFPDGDSRHYGPDIGETVQIAINDPATIRALCLHPELALGEAFMDGSLVLIDTNLDDLLRVLLRNRDAGDMPAWVVSSDRFRYHLRRIVQRNSPVRARANVAHHYDMSDELYRLFLDTDMQYSCAYFTDPKMSLEAAQEAKKAHIAAKLCLEPGQHVLDIGCGWGGLALTLARDYDVRVTGITLSENQLRTARTRAEAEGLSDRVQFFLEDYRDTQGIFDRIVSVGMLEHVGLPNFDTYFTRLHDLLTPDGIALIHAIGRSAPPMPHSAWLNKYIFPGGYVPSLSEIAGPMERAGLWQSDIEIWRLHYARTLRAWRKRFEANSDKLREMYDDRFLAMFRYYFAICIASFEHQAQAVYQFQLARKRDSVPLTRDYLYRHPSRLPPQRATTS</sequence>
<evidence type="ECO:0000313" key="8">
    <source>
        <dbReference type="EMBL" id="SDF62687.1"/>
    </source>
</evidence>